<dbReference type="Pfam" id="PF04991">
    <property type="entry name" value="LicD"/>
    <property type="match status" value="1"/>
</dbReference>
<proteinExistence type="predicted"/>
<dbReference type="PANTHER" id="PTHR15407:SF28">
    <property type="entry name" value="RIBITOL-5-PHOSPHATE TRANSFERASE FKTN"/>
    <property type="match status" value="1"/>
</dbReference>
<comment type="caution">
    <text evidence="7">The sequence shown here is derived from an EMBL/GenBank/DDBJ whole genome shotgun (WGS) entry which is preliminary data.</text>
</comment>
<keyword evidence="4" id="KW-0472">Membrane</keyword>
<evidence type="ECO:0000313" key="7">
    <source>
        <dbReference type="EMBL" id="KAK7208551.1"/>
    </source>
</evidence>
<evidence type="ECO:0000259" key="6">
    <source>
        <dbReference type="Pfam" id="PF04991"/>
    </source>
</evidence>
<gene>
    <name evidence="7" type="ORF">BZA70DRAFT_274037</name>
</gene>
<feature type="compositionally biased region" description="Basic and acidic residues" evidence="5">
    <location>
        <begin position="375"/>
        <end position="386"/>
    </location>
</feature>
<organism evidence="7 8">
    <name type="scientific">Myxozyma melibiosi</name>
    <dbReference type="NCBI Taxonomy" id="54550"/>
    <lineage>
        <taxon>Eukaryota</taxon>
        <taxon>Fungi</taxon>
        <taxon>Dikarya</taxon>
        <taxon>Ascomycota</taxon>
        <taxon>Saccharomycotina</taxon>
        <taxon>Lipomycetes</taxon>
        <taxon>Lipomycetales</taxon>
        <taxon>Lipomycetaceae</taxon>
        <taxon>Myxozyma</taxon>
    </lineage>
</organism>
<feature type="region of interest" description="Disordered" evidence="5">
    <location>
        <begin position="360"/>
        <end position="386"/>
    </location>
</feature>
<keyword evidence="3" id="KW-1133">Transmembrane helix</keyword>
<feature type="domain" description="LicD/FKTN/FKRP nucleotidyltransferase" evidence="6">
    <location>
        <begin position="112"/>
        <end position="216"/>
    </location>
</feature>
<evidence type="ECO:0000313" key="8">
    <source>
        <dbReference type="Proteomes" id="UP001498771"/>
    </source>
</evidence>
<evidence type="ECO:0000256" key="3">
    <source>
        <dbReference type="ARBA" id="ARBA00022989"/>
    </source>
</evidence>
<comment type="subcellular location">
    <subcellularLocation>
        <location evidence="1">Membrane</location>
        <topology evidence="1">Single-pass membrane protein</topology>
    </subcellularLocation>
</comment>
<evidence type="ECO:0000256" key="1">
    <source>
        <dbReference type="ARBA" id="ARBA00004167"/>
    </source>
</evidence>
<dbReference type="InterPro" id="IPR007074">
    <property type="entry name" value="LicD/FKTN/FKRP_NTP_transf"/>
</dbReference>
<sequence>MLHRRSFILSLAAFVLTITGFTTLLSAYLNYDSSADGPPAMSINHELFYIAPPLNPIKPPPKYYAEPSVRDPGKKNFHDLHYDKRFFQRELSVQDREHYIREMLGAWFQFNEDNNLQSWIAHGTLLGWWWNSEPLPWDVDVDIQMFVRSMQQLANGFNDTVYTFTNETGHTLKYYIDVNPYYVYRSRSNGMNVIDGRFIDMQTGLYIDMTALAEADPIRHPNIVSCKNNHKYLIDDLVPLRRTVFIGKPVYIPYEYEKVLQKEYSRRALTNGRFQKYVFSVGLQKWIPEAQFNKEHRPWNDIGRGPATAPSERMSSAPVKVAANSPGKVIPGAHARASSKTEEDTAETVFKEVSIKMKPRKRMSSLSFGSLSDGSWKRDVRIEKDA</sequence>
<name>A0ABR1FFB8_9ASCO</name>
<dbReference type="EMBL" id="JBBJBU010000001">
    <property type="protein sequence ID" value="KAK7208551.1"/>
    <property type="molecule type" value="Genomic_DNA"/>
</dbReference>
<dbReference type="Proteomes" id="UP001498771">
    <property type="component" value="Unassembled WGS sequence"/>
</dbReference>
<keyword evidence="2" id="KW-0812">Transmembrane</keyword>
<reference evidence="7 8" key="1">
    <citation type="submission" date="2024-03" db="EMBL/GenBank/DDBJ databases">
        <title>Genome-scale model development and genomic sequencing of the oleaginous clade Lipomyces.</title>
        <authorList>
            <consortium name="Lawrence Berkeley National Laboratory"/>
            <person name="Czajka J.J."/>
            <person name="Han Y."/>
            <person name="Kim J."/>
            <person name="Mondo S.J."/>
            <person name="Hofstad B.A."/>
            <person name="Robles A."/>
            <person name="Haridas S."/>
            <person name="Riley R."/>
            <person name="LaButti K."/>
            <person name="Pangilinan J."/>
            <person name="Andreopoulos W."/>
            <person name="Lipzen A."/>
            <person name="Yan J."/>
            <person name="Wang M."/>
            <person name="Ng V."/>
            <person name="Grigoriev I.V."/>
            <person name="Spatafora J.W."/>
            <person name="Magnuson J.K."/>
            <person name="Baker S.E."/>
            <person name="Pomraning K.R."/>
        </authorList>
    </citation>
    <scope>NUCLEOTIDE SEQUENCE [LARGE SCALE GENOMIC DNA]</scope>
    <source>
        <strain evidence="7 8">Phaff 52-87</strain>
    </source>
</reference>
<dbReference type="PANTHER" id="PTHR15407">
    <property type="entry name" value="FUKUTIN-RELATED"/>
    <property type="match status" value="1"/>
</dbReference>
<accession>A0ABR1FFB8</accession>
<keyword evidence="8" id="KW-1185">Reference proteome</keyword>
<dbReference type="InterPro" id="IPR009644">
    <property type="entry name" value="FKTN/MNN4/W02B3.4-1"/>
</dbReference>
<dbReference type="RefSeq" id="XP_064771584.1">
    <property type="nucleotide sequence ID" value="XM_064911923.1"/>
</dbReference>
<evidence type="ECO:0000256" key="5">
    <source>
        <dbReference type="SAM" id="MobiDB-lite"/>
    </source>
</evidence>
<evidence type="ECO:0000256" key="4">
    <source>
        <dbReference type="ARBA" id="ARBA00023136"/>
    </source>
</evidence>
<dbReference type="GeneID" id="90037435"/>
<feature type="compositionally biased region" description="Low complexity" evidence="5">
    <location>
        <begin position="364"/>
        <end position="374"/>
    </location>
</feature>
<evidence type="ECO:0000256" key="2">
    <source>
        <dbReference type="ARBA" id="ARBA00022692"/>
    </source>
</evidence>
<protein>
    <submittedName>
        <fullName evidence="7">LicD family-domain-containing protein</fullName>
    </submittedName>
</protein>